<dbReference type="InterPro" id="IPR053225">
    <property type="entry name" value="Acyl-CoA_N-acyltransferase"/>
</dbReference>
<protein>
    <submittedName>
        <fullName evidence="2">GNAT family protein</fullName>
    </submittedName>
</protein>
<comment type="caution">
    <text evidence="2">The sequence shown here is derived from an EMBL/GenBank/DDBJ whole genome shotgun (WGS) entry which is preliminary data.</text>
</comment>
<dbReference type="SUPFAM" id="SSF55729">
    <property type="entry name" value="Acyl-CoA N-acyltransferases (Nat)"/>
    <property type="match status" value="1"/>
</dbReference>
<accession>A0ABR1WXV0</accession>
<reference evidence="2 3" key="1">
    <citation type="submission" date="2023-01" db="EMBL/GenBank/DDBJ databases">
        <title>Analysis of 21 Apiospora genomes using comparative genomics revels a genus with tremendous synthesis potential of carbohydrate active enzymes and secondary metabolites.</title>
        <authorList>
            <person name="Sorensen T."/>
        </authorList>
    </citation>
    <scope>NUCLEOTIDE SEQUENCE [LARGE SCALE GENOMIC DNA]</scope>
    <source>
        <strain evidence="2 3">CBS 114990</strain>
    </source>
</reference>
<keyword evidence="3" id="KW-1185">Reference proteome</keyword>
<proteinExistence type="predicted"/>
<organism evidence="2 3">
    <name type="scientific">Apiospora hydei</name>
    <dbReference type="NCBI Taxonomy" id="1337664"/>
    <lineage>
        <taxon>Eukaryota</taxon>
        <taxon>Fungi</taxon>
        <taxon>Dikarya</taxon>
        <taxon>Ascomycota</taxon>
        <taxon>Pezizomycotina</taxon>
        <taxon>Sordariomycetes</taxon>
        <taxon>Xylariomycetidae</taxon>
        <taxon>Amphisphaeriales</taxon>
        <taxon>Apiosporaceae</taxon>
        <taxon>Apiospora</taxon>
    </lineage>
</organism>
<sequence>MLEDGTPISWCFLGPDASLSSLHCEEPYRGRGYAKAVATKLIKDHLKDYGGDDSTLCCAEVASNNPSSQGVCKSLDGKIGWAVS</sequence>
<dbReference type="PANTHER" id="PTHR20958">
    <property type="entry name" value="GLYCINE N-ACYLTRANSFERASE-LIKE PROTEIN"/>
    <property type="match status" value="1"/>
</dbReference>
<dbReference type="RefSeq" id="XP_066670876.1">
    <property type="nucleotide sequence ID" value="XM_066807258.1"/>
</dbReference>
<feature type="non-terminal residue" evidence="2">
    <location>
        <position position="84"/>
    </location>
</feature>
<feature type="domain" description="GCN5-related N-acetyltransferase Rv2170-like" evidence="1">
    <location>
        <begin position="8"/>
        <end position="68"/>
    </location>
</feature>
<dbReference type="Proteomes" id="UP001433268">
    <property type="component" value="Unassembled WGS sequence"/>
</dbReference>
<dbReference type="InterPro" id="IPR016181">
    <property type="entry name" value="Acyl_CoA_acyltransferase"/>
</dbReference>
<evidence type="ECO:0000313" key="3">
    <source>
        <dbReference type="Proteomes" id="UP001433268"/>
    </source>
</evidence>
<dbReference type="Gene3D" id="3.40.630.30">
    <property type="match status" value="1"/>
</dbReference>
<dbReference type="EMBL" id="JAQQWN010000004">
    <property type="protein sequence ID" value="KAK8087982.1"/>
    <property type="molecule type" value="Genomic_DNA"/>
</dbReference>
<evidence type="ECO:0000313" key="2">
    <source>
        <dbReference type="EMBL" id="KAK8087982.1"/>
    </source>
</evidence>
<gene>
    <name evidence="2" type="ORF">PG997_002943</name>
</gene>
<dbReference type="PANTHER" id="PTHR20958:SF6">
    <property type="entry name" value="GLYCINE N-ACYLTRANSFERASE-LIKE PROTEIN"/>
    <property type="match status" value="1"/>
</dbReference>
<dbReference type="GeneID" id="92040318"/>
<name>A0ABR1WXV0_9PEZI</name>
<evidence type="ECO:0000259" key="1">
    <source>
        <dbReference type="Pfam" id="PF08445"/>
    </source>
</evidence>
<dbReference type="InterPro" id="IPR013653">
    <property type="entry name" value="GCN5-like_dom"/>
</dbReference>
<dbReference type="Pfam" id="PF08445">
    <property type="entry name" value="FR47"/>
    <property type="match status" value="1"/>
</dbReference>